<dbReference type="RefSeq" id="WP_014256769.1">
    <property type="nucleotide sequence ID" value="NC_016627.1"/>
</dbReference>
<dbReference type="GO" id="GO:0008658">
    <property type="term" value="F:penicillin binding"/>
    <property type="evidence" value="ECO:0007669"/>
    <property type="project" value="InterPro"/>
</dbReference>
<evidence type="ECO:0000256" key="3">
    <source>
        <dbReference type="ARBA" id="ARBA00004752"/>
    </source>
</evidence>
<evidence type="ECO:0000256" key="1">
    <source>
        <dbReference type="ARBA" id="ARBA00002624"/>
    </source>
</evidence>
<comment type="function">
    <text evidence="1">Cell wall formation. Synthesis of cross-linked peptidoglycan from the lipid intermediates. The enzyme has a penicillin-insensitive transglycosylase N-terminal domain (formation of linear glycan strands) and a penicillin-sensitive transpeptidase C-terminal domain (cross-linking of the peptide subunits).</text>
</comment>
<dbReference type="EMBL" id="CP003065">
    <property type="protein sequence ID" value="AEV70266.1"/>
    <property type="molecule type" value="Genomic_DNA"/>
</dbReference>
<evidence type="ECO:0000256" key="22">
    <source>
        <dbReference type="ARBA" id="ARBA00023316"/>
    </source>
</evidence>
<dbReference type="SUPFAM" id="SSF56601">
    <property type="entry name" value="beta-lactamase/transpeptidase-like"/>
    <property type="match status" value="1"/>
</dbReference>
<comment type="catalytic activity">
    <reaction evidence="25">
        <text>[GlcNAc-(1-&gt;4)-Mur2Ac(oyl-L-Ala-gamma-D-Glu-L-Lys-D-Ala-D-Ala)](n)-di-trans,octa-cis-undecaprenyl diphosphate + beta-D-GlcNAc-(1-&gt;4)-Mur2Ac(oyl-L-Ala-gamma-D-Glu-L-Lys-D-Ala-D-Ala)-di-trans,octa-cis-undecaprenyl diphosphate = [GlcNAc-(1-&gt;4)-Mur2Ac(oyl-L-Ala-gamma-D-Glu-L-Lys-D-Ala-D-Ala)](n+1)-di-trans,octa-cis-undecaprenyl diphosphate + di-trans,octa-cis-undecaprenyl diphosphate + H(+)</text>
        <dbReference type="Rhea" id="RHEA:23708"/>
        <dbReference type="Rhea" id="RHEA-COMP:9602"/>
        <dbReference type="Rhea" id="RHEA-COMP:9603"/>
        <dbReference type="ChEBI" id="CHEBI:15378"/>
        <dbReference type="ChEBI" id="CHEBI:58405"/>
        <dbReference type="ChEBI" id="CHEBI:60033"/>
        <dbReference type="ChEBI" id="CHEBI:78435"/>
        <dbReference type="EC" id="2.4.99.28"/>
    </reaction>
</comment>
<dbReference type="SUPFAM" id="SSF53955">
    <property type="entry name" value="Lysozyme-like"/>
    <property type="match status" value="1"/>
</dbReference>
<feature type="transmembrane region" description="Helical" evidence="27">
    <location>
        <begin position="32"/>
        <end position="56"/>
    </location>
</feature>
<keyword evidence="8" id="KW-1003">Cell membrane</keyword>
<evidence type="ECO:0000256" key="18">
    <source>
        <dbReference type="ARBA" id="ARBA00022989"/>
    </source>
</evidence>
<keyword evidence="9" id="KW-0121">Carboxypeptidase</keyword>
<gene>
    <name evidence="30" type="ordered locus">Clocl_3816</name>
</gene>
<dbReference type="Pfam" id="PF00905">
    <property type="entry name" value="Transpeptidase"/>
    <property type="match status" value="1"/>
</dbReference>
<evidence type="ECO:0000256" key="16">
    <source>
        <dbReference type="ARBA" id="ARBA00022968"/>
    </source>
</evidence>
<sequence length="800" mass="89479" precursor="true">MSSNNTAVSNTKTGKKKQQISLIRVIGNLIKVLILFAFTIGVIFAGIVGGAVFAYIKTAEPITADQLAIKNQTTYVYDCNNKEICALQGIENREMVDFSDIPRYLRDAFVAIEDKRFYQHSGVDFKRFASAVINFILPGGESHGGSTITQQVVKNVTGETRRSIKRKVQEAWRAILLERNLTKDQILEIYMNLIYMGENCYGVQSAAKTYFGKDVKDLTLAECASLAGITNLPAKYNPFTAKGRENNIKRQRIILNEMLELNFITQQEYDEAIKQELVFAESNKRNDKATSTQPYFVDQVILDVKRDLMAIGYTEDMAIKTIYNNGLRIYTTMDSDIQKAMDEVFLNEEYFTKVNKNTSQSPQAAMVIIDPKNGQIKAMYGGAGEKIGIPFNRATSLEKQPGSTIKPIAVYGPAINEGIITAATVIDDVPVYMNGASKGLYPKNSDGSYAGLTTIRDAITRSVNVVAAKIWNNYLGADLSHEYLKKVNINRDNERTVALSLGGLSKGVSPLQMAAAYVPFVNKGIYYEPTTYTRVEDANGNVILEKKPNFNIVYDEAAAFIMVNMLKDVVNSPDGTANRVKIQNGRMPTAGKTGTTDKTTNKWFVGFTPYYVGATWYGYDRNVSLSSAELNRAQTIWHAVMDKIHKNLEPVDFEVPSGVVKRTICKYSGKIATELCHKDPRGNAVKTEYFIKGTEPGEEDTCDVHLLAKVCKDSTDAFGRNLLAGEYCPYESTMEQVFVKRRKPFTPTNPGDPYPKDWKYEYPGDEYCSLHGPRDFEHPHGPNNNSNGNPFFDWFNDLFR</sequence>
<dbReference type="InterPro" id="IPR050396">
    <property type="entry name" value="Glycosyltr_51/Transpeptidase"/>
</dbReference>
<dbReference type="HOGENOM" id="CLU_006354_2_2_9"/>
<evidence type="ECO:0000256" key="12">
    <source>
        <dbReference type="ARBA" id="ARBA00022679"/>
    </source>
</evidence>
<evidence type="ECO:0000256" key="14">
    <source>
        <dbReference type="ARBA" id="ARBA00022801"/>
    </source>
</evidence>
<dbReference type="GO" id="GO:0008955">
    <property type="term" value="F:peptidoglycan glycosyltransferase activity"/>
    <property type="evidence" value="ECO:0007669"/>
    <property type="project" value="UniProtKB-EC"/>
</dbReference>
<keyword evidence="17" id="KW-0573">Peptidoglycan synthesis</keyword>
<dbReference type="InterPro" id="IPR001264">
    <property type="entry name" value="Glyco_trans_51"/>
</dbReference>
<comment type="pathway">
    <text evidence="3">Cell wall biogenesis; peptidoglycan biosynthesis.</text>
</comment>
<comment type="similarity">
    <text evidence="4">In the C-terminal section; belongs to the transpeptidase family.</text>
</comment>
<evidence type="ECO:0000256" key="23">
    <source>
        <dbReference type="ARBA" id="ARBA00034000"/>
    </source>
</evidence>
<dbReference type="GO" id="GO:0009002">
    <property type="term" value="F:serine-type D-Ala-D-Ala carboxypeptidase activity"/>
    <property type="evidence" value="ECO:0007669"/>
    <property type="project" value="UniProtKB-EC"/>
</dbReference>
<comment type="similarity">
    <text evidence="5">In the N-terminal section; belongs to the glycosyltransferase 51 family.</text>
</comment>
<evidence type="ECO:0000256" key="13">
    <source>
        <dbReference type="ARBA" id="ARBA00022692"/>
    </source>
</evidence>
<evidence type="ECO:0000256" key="8">
    <source>
        <dbReference type="ARBA" id="ARBA00022475"/>
    </source>
</evidence>
<evidence type="ECO:0000256" key="9">
    <source>
        <dbReference type="ARBA" id="ARBA00022645"/>
    </source>
</evidence>
<accession>G8M1N7</accession>
<evidence type="ECO:0000256" key="2">
    <source>
        <dbReference type="ARBA" id="ARBA00004401"/>
    </source>
</evidence>
<dbReference type="AlphaFoldDB" id="G8M1N7"/>
<evidence type="ECO:0000259" key="29">
    <source>
        <dbReference type="Pfam" id="PF00912"/>
    </source>
</evidence>
<keyword evidence="15" id="KW-0133">Cell shape</keyword>
<evidence type="ECO:0000256" key="24">
    <source>
        <dbReference type="ARBA" id="ARBA00044770"/>
    </source>
</evidence>
<dbReference type="Pfam" id="PF00912">
    <property type="entry name" value="Transgly"/>
    <property type="match status" value="1"/>
</dbReference>
<dbReference type="InterPro" id="IPR036950">
    <property type="entry name" value="PBP_transglycosylase"/>
</dbReference>
<dbReference type="UniPathway" id="UPA00219"/>
<keyword evidence="22" id="KW-0961">Cell wall biogenesis/degradation</keyword>
<evidence type="ECO:0000259" key="28">
    <source>
        <dbReference type="Pfam" id="PF00905"/>
    </source>
</evidence>
<dbReference type="Gene3D" id="3.40.710.10">
    <property type="entry name" value="DD-peptidase/beta-lactamase superfamily"/>
    <property type="match status" value="1"/>
</dbReference>
<evidence type="ECO:0000256" key="27">
    <source>
        <dbReference type="SAM" id="Phobius"/>
    </source>
</evidence>
<proteinExistence type="inferred from homology"/>
<dbReference type="InterPro" id="IPR001460">
    <property type="entry name" value="PCN-bd_Tpept"/>
</dbReference>
<evidence type="ECO:0000256" key="4">
    <source>
        <dbReference type="ARBA" id="ARBA00007090"/>
    </source>
</evidence>
<name>G8M1N7_ACECE</name>
<keyword evidence="14" id="KW-0378">Hydrolase</keyword>
<dbReference type="eggNOG" id="COG0744">
    <property type="taxonomic scope" value="Bacteria"/>
</dbReference>
<dbReference type="GO" id="GO:0071555">
    <property type="term" value="P:cell wall organization"/>
    <property type="evidence" value="ECO:0007669"/>
    <property type="project" value="UniProtKB-KW"/>
</dbReference>
<keyword evidence="18 27" id="KW-1133">Transmembrane helix</keyword>
<keyword evidence="31" id="KW-1185">Reference proteome</keyword>
<feature type="domain" description="Penicillin-binding protein transpeptidase" evidence="28">
    <location>
        <begin position="365"/>
        <end position="619"/>
    </location>
</feature>
<dbReference type="NCBIfam" id="TIGR02074">
    <property type="entry name" value="PBP_1a_fam"/>
    <property type="match status" value="1"/>
</dbReference>
<organism evidence="30 31">
    <name type="scientific">Acetivibrio clariflavus (strain DSM 19732 / NBRC 101661 / EBR45)</name>
    <name type="common">Clostridium clariflavum</name>
    <dbReference type="NCBI Taxonomy" id="720554"/>
    <lineage>
        <taxon>Bacteria</taxon>
        <taxon>Bacillati</taxon>
        <taxon>Bacillota</taxon>
        <taxon>Clostridia</taxon>
        <taxon>Eubacteriales</taxon>
        <taxon>Oscillospiraceae</taxon>
        <taxon>Acetivibrio</taxon>
    </lineage>
</organism>
<protein>
    <recommendedName>
        <fullName evidence="7">Penicillin-binding protein 1A</fullName>
        <ecNumber evidence="24">2.4.99.28</ecNumber>
        <ecNumber evidence="6">3.4.16.4</ecNumber>
    </recommendedName>
</protein>
<dbReference type="KEGG" id="ccl:Clocl_3816"/>
<comment type="pathway">
    <text evidence="26">Glycan biosynthesis.</text>
</comment>
<dbReference type="EC" id="3.4.16.4" evidence="6"/>
<evidence type="ECO:0000256" key="5">
    <source>
        <dbReference type="ARBA" id="ARBA00007739"/>
    </source>
</evidence>
<reference evidence="31" key="1">
    <citation type="submission" date="2011-12" db="EMBL/GenBank/DDBJ databases">
        <title>Complete sequence of Clostridium clariflavum DSM 19732.</title>
        <authorList>
            <consortium name="US DOE Joint Genome Institute"/>
            <person name="Lucas S."/>
            <person name="Han J."/>
            <person name="Lapidus A."/>
            <person name="Cheng J.-F."/>
            <person name="Goodwin L."/>
            <person name="Pitluck S."/>
            <person name="Peters L."/>
            <person name="Teshima H."/>
            <person name="Detter J.C."/>
            <person name="Han C."/>
            <person name="Tapia R."/>
            <person name="Land M."/>
            <person name="Hauser L."/>
            <person name="Kyrpides N."/>
            <person name="Ivanova N."/>
            <person name="Pagani I."/>
            <person name="Kitzmiller T."/>
            <person name="Lynd L."/>
            <person name="Izquierdo J."/>
            <person name="Woyke T."/>
        </authorList>
    </citation>
    <scope>NUCLEOTIDE SEQUENCE [LARGE SCALE GENOMIC DNA]</scope>
    <source>
        <strain evidence="31">DSM 19732 / NBRC 101661 / EBR45</strain>
    </source>
</reference>
<dbReference type="FunFam" id="1.10.3810.10:FF:000001">
    <property type="entry name" value="Penicillin-binding protein 1A"/>
    <property type="match status" value="1"/>
</dbReference>
<dbReference type="GO" id="GO:0009252">
    <property type="term" value="P:peptidoglycan biosynthetic process"/>
    <property type="evidence" value="ECO:0007669"/>
    <property type="project" value="UniProtKB-UniPathway"/>
</dbReference>
<evidence type="ECO:0000256" key="19">
    <source>
        <dbReference type="ARBA" id="ARBA00023136"/>
    </source>
</evidence>
<evidence type="ECO:0000256" key="21">
    <source>
        <dbReference type="ARBA" id="ARBA00023268"/>
    </source>
</evidence>
<keyword evidence="20" id="KW-0046">Antibiotic resistance</keyword>
<reference evidence="30 31" key="2">
    <citation type="journal article" date="2012" name="Stand. Genomic Sci.">
        <title>Complete Genome Sequence of Clostridium clariflavum DSM 19732.</title>
        <authorList>
            <person name="Izquierdo J.A."/>
            <person name="Goodwin L."/>
            <person name="Davenport K.W."/>
            <person name="Teshima H."/>
            <person name="Bruce D."/>
            <person name="Detter C."/>
            <person name="Tapia R."/>
            <person name="Han S."/>
            <person name="Land M."/>
            <person name="Hauser L."/>
            <person name="Jeffries C.D."/>
            <person name="Han J."/>
            <person name="Pitluck S."/>
            <person name="Nolan M."/>
            <person name="Chen A."/>
            <person name="Huntemann M."/>
            <person name="Mavromatis K."/>
            <person name="Mikhailova N."/>
            <person name="Liolios K."/>
            <person name="Woyke T."/>
            <person name="Lynd L.R."/>
        </authorList>
    </citation>
    <scope>NUCLEOTIDE SEQUENCE [LARGE SCALE GENOMIC DNA]</scope>
    <source>
        <strain evidence="31">DSM 19732 / NBRC 101661 / EBR45</strain>
    </source>
</reference>
<dbReference type="InterPro" id="IPR012338">
    <property type="entry name" value="Beta-lactam/transpept-like"/>
</dbReference>
<evidence type="ECO:0000256" key="6">
    <source>
        <dbReference type="ARBA" id="ARBA00012448"/>
    </source>
</evidence>
<evidence type="ECO:0000256" key="11">
    <source>
        <dbReference type="ARBA" id="ARBA00022676"/>
    </source>
</evidence>
<dbReference type="GO" id="GO:0030288">
    <property type="term" value="C:outer membrane-bounded periplasmic space"/>
    <property type="evidence" value="ECO:0007669"/>
    <property type="project" value="TreeGrafter"/>
</dbReference>
<dbReference type="GO" id="GO:0005886">
    <property type="term" value="C:plasma membrane"/>
    <property type="evidence" value="ECO:0007669"/>
    <property type="project" value="UniProtKB-SubCell"/>
</dbReference>
<dbReference type="GO" id="GO:0008360">
    <property type="term" value="P:regulation of cell shape"/>
    <property type="evidence" value="ECO:0007669"/>
    <property type="project" value="UniProtKB-KW"/>
</dbReference>
<dbReference type="PANTHER" id="PTHR32282">
    <property type="entry name" value="BINDING PROTEIN TRANSPEPTIDASE, PUTATIVE-RELATED"/>
    <property type="match status" value="1"/>
</dbReference>
<evidence type="ECO:0000313" key="31">
    <source>
        <dbReference type="Proteomes" id="UP000005435"/>
    </source>
</evidence>
<dbReference type="GO" id="GO:0006508">
    <property type="term" value="P:proteolysis"/>
    <property type="evidence" value="ECO:0007669"/>
    <property type="project" value="UniProtKB-KW"/>
</dbReference>
<dbReference type="Gene3D" id="1.10.3810.10">
    <property type="entry name" value="Biosynthetic peptidoglycan transglycosylase-like"/>
    <property type="match status" value="1"/>
</dbReference>
<evidence type="ECO:0000256" key="15">
    <source>
        <dbReference type="ARBA" id="ARBA00022960"/>
    </source>
</evidence>
<dbReference type="Proteomes" id="UP000005435">
    <property type="component" value="Chromosome"/>
</dbReference>
<evidence type="ECO:0000256" key="17">
    <source>
        <dbReference type="ARBA" id="ARBA00022984"/>
    </source>
</evidence>
<evidence type="ECO:0000256" key="20">
    <source>
        <dbReference type="ARBA" id="ARBA00023251"/>
    </source>
</evidence>
<keyword evidence="16" id="KW-0735">Signal-anchor</keyword>
<comment type="subcellular location">
    <subcellularLocation>
        <location evidence="2">Cell membrane</location>
        <topology evidence="2">Single-pass type II membrane protein</topology>
    </subcellularLocation>
</comment>
<dbReference type="OrthoDB" id="9766909at2"/>
<dbReference type="PANTHER" id="PTHR32282:SF11">
    <property type="entry name" value="PENICILLIN-BINDING PROTEIN 1B"/>
    <property type="match status" value="1"/>
</dbReference>
<dbReference type="GO" id="GO:0046677">
    <property type="term" value="P:response to antibiotic"/>
    <property type="evidence" value="ECO:0007669"/>
    <property type="project" value="UniProtKB-KW"/>
</dbReference>
<keyword evidence="21" id="KW-0511">Multifunctional enzyme</keyword>
<feature type="domain" description="Glycosyl transferase family 51" evidence="29">
    <location>
        <begin position="87"/>
        <end position="258"/>
    </location>
</feature>
<evidence type="ECO:0000256" key="26">
    <source>
        <dbReference type="ARBA" id="ARBA00060592"/>
    </source>
</evidence>
<dbReference type="InterPro" id="IPR023346">
    <property type="entry name" value="Lysozyme-like_dom_sf"/>
</dbReference>
<evidence type="ECO:0000256" key="25">
    <source>
        <dbReference type="ARBA" id="ARBA00049902"/>
    </source>
</evidence>
<dbReference type="EC" id="2.4.99.28" evidence="24"/>
<comment type="catalytic activity">
    <reaction evidence="23">
        <text>Preferential cleavage: (Ac)2-L-Lys-D-Ala-|-D-Ala. Also transpeptidation of peptidyl-alanyl moieties that are N-acyl substituents of D-alanine.</text>
        <dbReference type="EC" id="3.4.16.4"/>
    </reaction>
</comment>
<keyword evidence="12" id="KW-0808">Transferase</keyword>
<evidence type="ECO:0000256" key="7">
    <source>
        <dbReference type="ARBA" id="ARBA00018638"/>
    </source>
</evidence>
<keyword evidence="19 27" id="KW-0472">Membrane</keyword>
<evidence type="ECO:0000313" key="30">
    <source>
        <dbReference type="EMBL" id="AEV70266.1"/>
    </source>
</evidence>
<keyword evidence="10" id="KW-0645">Protease</keyword>
<evidence type="ECO:0000256" key="10">
    <source>
        <dbReference type="ARBA" id="ARBA00022670"/>
    </source>
</evidence>
<keyword evidence="11" id="KW-0328">Glycosyltransferase</keyword>
<dbReference type="STRING" id="720554.Clocl_3816"/>
<keyword evidence="13 27" id="KW-0812">Transmembrane</keyword>